<feature type="chain" id="PRO_5046229520" evidence="1">
    <location>
        <begin position="23"/>
        <end position="186"/>
    </location>
</feature>
<gene>
    <name evidence="2" type="ORF">KVG88_14060</name>
</gene>
<accession>A0ABS6QRN4</accession>
<dbReference type="PANTHER" id="PTHR30289">
    <property type="entry name" value="UNCHARACTERIZED PROTEIN YBCL-RELATED"/>
    <property type="match status" value="1"/>
</dbReference>
<feature type="signal peptide" evidence="1">
    <location>
        <begin position="1"/>
        <end position="22"/>
    </location>
</feature>
<dbReference type="Proteomes" id="UP001049200">
    <property type="component" value="Unassembled WGS sequence"/>
</dbReference>
<evidence type="ECO:0000256" key="1">
    <source>
        <dbReference type="SAM" id="SignalP"/>
    </source>
</evidence>
<evidence type="ECO:0000313" key="3">
    <source>
        <dbReference type="Proteomes" id="UP001049200"/>
    </source>
</evidence>
<proteinExistence type="predicted"/>
<dbReference type="InterPro" id="IPR005247">
    <property type="entry name" value="YbhB_YbcL/LppC-like"/>
</dbReference>
<dbReference type="Pfam" id="PF01161">
    <property type="entry name" value="PBP"/>
    <property type="match status" value="1"/>
</dbReference>
<keyword evidence="1" id="KW-0732">Signal</keyword>
<dbReference type="GO" id="GO:0004860">
    <property type="term" value="F:protein kinase inhibitor activity"/>
    <property type="evidence" value="ECO:0007669"/>
    <property type="project" value="UniProtKB-KW"/>
</dbReference>
<protein>
    <submittedName>
        <fullName evidence="2">YbhB/YbcL family Raf kinase inhibitor-like protein</fullName>
    </submittedName>
</protein>
<keyword evidence="3" id="KW-1185">Reference proteome</keyword>
<reference evidence="2" key="1">
    <citation type="submission" date="2021-06" db="EMBL/GenBank/DDBJ databases">
        <title>Updating the genus Pseudomonas: Description of 43 new species and partition of the Pseudomonas putida group.</title>
        <authorList>
            <person name="Girard L."/>
            <person name="Lood C."/>
            <person name="Vandamme P."/>
            <person name="Rokni-Zadeh H."/>
            <person name="Van Noort V."/>
            <person name="Hofte M."/>
            <person name="Lavigne R."/>
            <person name="De Mot R."/>
        </authorList>
    </citation>
    <scope>NUCLEOTIDE SEQUENCE</scope>
    <source>
        <strain evidence="2">SWRI74</strain>
    </source>
</reference>
<name>A0ABS6QRN4_9PSED</name>
<evidence type="ECO:0000313" key="2">
    <source>
        <dbReference type="EMBL" id="MBV4521187.1"/>
    </source>
</evidence>
<dbReference type="EMBL" id="JAHSTU010000003">
    <property type="protein sequence ID" value="MBV4521187.1"/>
    <property type="molecule type" value="Genomic_DNA"/>
</dbReference>
<dbReference type="RefSeq" id="WP_217871798.1">
    <property type="nucleotide sequence ID" value="NZ_JAHSTU010000003.1"/>
</dbReference>
<organism evidence="2 3">
    <name type="scientific">Pseudomonas azerbaijanoccidentalis</name>
    <dbReference type="NCBI Taxonomy" id="2842347"/>
    <lineage>
        <taxon>Bacteria</taxon>
        <taxon>Pseudomonadati</taxon>
        <taxon>Pseudomonadota</taxon>
        <taxon>Gammaproteobacteria</taxon>
        <taxon>Pseudomonadales</taxon>
        <taxon>Pseudomonadaceae</taxon>
        <taxon>Pseudomonas</taxon>
    </lineage>
</organism>
<keyword evidence="2" id="KW-0649">Protein kinase inhibitor</keyword>
<comment type="caution">
    <text evidence="2">The sequence shown here is derived from an EMBL/GenBank/DDBJ whole genome shotgun (WGS) entry which is preliminary data.</text>
</comment>
<dbReference type="CDD" id="cd00865">
    <property type="entry name" value="PEBP_bact_arch"/>
    <property type="match status" value="1"/>
</dbReference>
<dbReference type="InterPro" id="IPR008914">
    <property type="entry name" value="PEBP"/>
</dbReference>
<dbReference type="PANTHER" id="PTHR30289:SF1">
    <property type="entry name" value="PEBP (PHOSPHATIDYLETHANOLAMINE-BINDING PROTEIN) FAMILY PROTEIN"/>
    <property type="match status" value="1"/>
</dbReference>
<sequence>MRQLQTTAVSIILAGTSALAFAESFTIRSAELENGAFNEANMLSEPYGFGCTGKNVTPSFSWSNAPAGTKSFVLTIYDRDAPTGIGWTHWVVANIPASVNSLPTGIDASGKNLPKGALQSRTDFGVSGYGGPCPPKGSTHNFEITLTALKIDVLPHVSAESTPALVGYFTKANAIGEAKLTIAQGR</sequence>
<dbReference type="NCBIfam" id="TIGR00481">
    <property type="entry name" value="YbhB/YbcL family Raf kinase inhibitor-like protein"/>
    <property type="match status" value="1"/>
</dbReference>